<dbReference type="GeneID" id="24134910"/>
<dbReference type="AlphaFoldDB" id="A0A067C548"/>
<gene>
    <name evidence="2" type="ORF">SPRG_12999</name>
</gene>
<accession>A0A067C548</accession>
<name>A0A067C548_SAPPC</name>
<keyword evidence="1" id="KW-0812">Transmembrane</keyword>
<reference evidence="2 3" key="1">
    <citation type="journal article" date="2013" name="PLoS Genet.">
        <title>Distinctive expansion of potential virulence genes in the genome of the oomycete fish pathogen Saprolegnia parasitica.</title>
        <authorList>
            <person name="Jiang R.H."/>
            <person name="de Bruijn I."/>
            <person name="Haas B.J."/>
            <person name="Belmonte R."/>
            <person name="Lobach L."/>
            <person name="Christie J."/>
            <person name="van den Ackerveken G."/>
            <person name="Bottin A."/>
            <person name="Bulone V."/>
            <person name="Diaz-Moreno S.M."/>
            <person name="Dumas B."/>
            <person name="Fan L."/>
            <person name="Gaulin E."/>
            <person name="Govers F."/>
            <person name="Grenville-Briggs L.J."/>
            <person name="Horner N.R."/>
            <person name="Levin J.Z."/>
            <person name="Mammella M."/>
            <person name="Meijer H.J."/>
            <person name="Morris P."/>
            <person name="Nusbaum C."/>
            <person name="Oome S."/>
            <person name="Phillips A.J."/>
            <person name="van Rooyen D."/>
            <person name="Rzeszutek E."/>
            <person name="Saraiva M."/>
            <person name="Secombes C.J."/>
            <person name="Seidl M.F."/>
            <person name="Snel B."/>
            <person name="Stassen J.H."/>
            <person name="Sykes S."/>
            <person name="Tripathy S."/>
            <person name="van den Berg H."/>
            <person name="Vega-Arreguin J.C."/>
            <person name="Wawra S."/>
            <person name="Young S.K."/>
            <person name="Zeng Q."/>
            <person name="Dieguez-Uribeondo J."/>
            <person name="Russ C."/>
            <person name="Tyler B.M."/>
            <person name="van West P."/>
        </authorList>
    </citation>
    <scope>NUCLEOTIDE SEQUENCE [LARGE SCALE GENOMIC DNA]</scope>
    <source>
        <strain evidence="2 3">CBS 223.65</strain>
    </source>
</reference>
<dbReference type="RefSeq" id="XP_012207585.1">
    <property type="nucleotide sequence ID" value="XM_012352195.1"/>
</dbReference>
<keyword evidence="3" id="KW-1185">Reference proteome</keyword>
<dbReference type="SUPFAM" id="SSF52047">
    <property type="entry name" value="RNI-like"/>
    <property type="match status" value="1"/>
</dbReference>
<feature type="transmembrane region" description="Helical" evidence="1">
    <location>
        <begin position="20"/>
        <end position="42"/>
    </location>
</feature>
<dbReference type="KEGG" id="spar:SPRG_12999"/>
<sequence length="355" mass="38665">MILTLLAATLPLRPRIQLHYAIWNGAALASLVAVLGPALNTFTLHFSCGRMVDIRGQEISSFLLQRCPPWLSTAPATKLRLANVAPMDHDAVIAFCDALQANTTLQELIVDNAPSLGGFHGRTLPVSLRSLEWNVDSNVVVDDATLTDLATAVGPTQLERLECNVFGQLATYPAAASMLSQLQCLVVSWLNADSMEAVIDGLSSVPSLRSLTARHCRLSTSMELFMETLATTCVHLETLRVSDQQLTRDGAIAGLSGVLRLPRLTTLDLWMPLLDALHVLPELVAAGRHLRHLELTDIGCDDNDMKSRAIYQALALIHDAPFVVDTDTLPEAMDGSVVDALRRRADRSSRCYLLI</sequence>
<organism evidence="2 3">
    <name type="scientific">Saprolegnia parasitica (strain CBS 223.65)</name>
    <dbReference type="NCBI Taxonomy" id="695850"/>
    <lineage>
        <taxon>Eukaryota</taxon>
        <taxon>Sar</taxon>
        <taxon>Stramenopiles</taxon>
        <taxon>Oomycota</taxon>
        <taxon>Saprolegniomycetes</taxon>
        <taxon>Saprolegniales</taxon>
        <taxon>Saprolegniaceae</taxon>
        <taxon>Saprolegnia</taxon>
    </lineage>
</organism>
<evidence type="ECO:0000313" key="2">
    <source>
        <dbReference type="EMBL" id="KDO21661.1"/>
    </source>
</evidence>
<keyword evidence="1" id="KW-1133">Transmembrane helix</keyword>
<dbReference type="VEuPathDB" id="FungiDB:SPRG_12999"/>
<evidence type="ECO:0000313" key="3">
    <source>
        <dbReference type="Proteomes" id="UP000030745"/>
    </source>
</evidence>
<dbReference type="Gene3D" id="3.80.10.10">
    <property type="entry name" value="Ribonuclease Inhibitor"/>
    <property type="match status" value="1"/>
</dbReference>
<dbReference type="EMBL" id="KK583282">
    <property type="protein sequence ID" value="KDO21661.1"/>
    <property type="molecule type" value="Genomic_DNA"/>
</dbReference>
<proteinExistence type="predicted"/>
<keyword evidence="1" id="KW-0472">Membrane</keyword>
<dbReference type="InterPro" id="IPR032675">
    <property type="entry name" value="LRR_dom_sf"/>
</dbReference>
<protein>
    <submittedName>
        <fullName evidence="2">Uncharacterized protein</fullName>
    </submittedName>
</protein>
<dbReference type="Proteomes" id="UP000030745">
    <property type="component" value="Unassembled WGS sequence"/>
</dbReference>
<evidence type="ECO:0000256" key="1">
    <source>
        <dbReference type="SAM" id="Phobius"/>
    </source>
</evidence>